<proteinExistence type="predicted"/>
<name>A0A0A9A9A0_ARUDO</name>
<sequence length="22" mass="2600">MSSSFSSWMWMTELKTSEKCGR</sequence>
<organism evidence="1">
    <name type="scientific">Arundo donax</name>
    <name type="common">Giant reed</name>
    <name type="synonym">Donax arundinaceus</name>
    <dbReference type="NCBI Taxonomy" id="35708"/>
    <lineage>
        <taxon>Eukaryota</taxon>
        <taxon>Viridiplantae</taxon>
        <taxon>Streptophyta</taxon>
        <taxon>Embryophyta</taxon>
        <taxon>Tracheophyta</taxon>
        <taxon>Spermatophyta</taxon>
        <taxon>Magnoliopsida</taxon>
        <taxon>Liliopsida</taxon>
        <taxon>Poales</taxon>
        <taxon>Poaceae</taxon>
        <taxon>PACMAD clade</taxon>
        <taxon>Arundinoideae</taxon>
        <taxon>Arundineae</taxon>
        <taxon>Arundo</taxon>
    </lineage>
</organism>
<protein>
    <submittedName>
        <fullName evidence="1">Uncharacterized protein</fullName>
    </submittedName>
</protein>
<reference evidence="1" key="1">
    <citation type="submission" date="2014-09" db="EMBL/GenBank/DDBJ databases">
        <authorList>
            <person name="Magalhaes I.L.F."/>
            <person name="Oliveira U."/>
            <person name="Santos F.R."/>
            <person name="Vidigal T.H.D.A."/>
            <person name="Brescovit A.D."/>
            <person name="Santos A.J."/>
        </authorList>
    </citation>
    <scope>NUCLEOTIDE SEQUENCE</scope>
    <source>
        <tissue evidence="1">Shoot tissue taken approximately 20 cm above the soil surface</tissue>
    </source>
</reference>
<dbReference type="EMBL" id="GBRH01249626">
    <property type="protein sequence ID" value="JAD48269.1"/>
    <property type="molecule type" value="Transcribed_RNA"/>
</dbReference>
<evidence type="ECO:0000313" key="1">
    <source>
        <dbReference type="EMBL" id="JAD48269.1"/>
    </source>
</evidence>
<dbReference type="AlphaFoldDB" id="A0A0A9A9A0"/>
<reference evidence="1" key="2">
    <citation type="journal article" date="2015" name="Data Brief">
        <title>Shoot transcriptome of the giant reed, Arundo donax.</title>
        <authorList>
            <person name="Barrero R.A."/>
            <person name="Guerrero F.D."/>
            <person name="Moolhuijzen P."/>
            <person name="Goolsby J.A."/>
            <person name="Tidwell J."/>
            <person name="Bellgard S.E."/>
            <person name="Bellgard M.I."/>
        </authorList>
    </citation>
    <scope>NUCLEOTIDE SEQUENCE</scope>
    <source>
        <tissue evidence="1">Shoot tissue taken approximately 20 cm above the soil surface</tissue>
    </source>
</reference>
<accession>A0A0A9A9A0</accession>